<feature type="coiled-coil region" evidence="10">
    <location>
        <begin position="316"/>
        <end position="372"/>
    </location>
</feature>
<evidence type="ECO:0000256" key="9">
    <source>
        <dbReference type="PIRNR" id="PIRNR003128"/>
    </source>
</evidence>
<dbReference type="Gene3D" id="3.40.50.300">
    <property type="entry name" value="P-loop containing nucleotide triphosphate hydrolases"/>
    <property type="match status" value="2"/>
</dbReference>
<gene>
    <name evidence="12" type="ORF">SAMN06265182_1464</name>
</gene>
<evidence type="ECO:0000256" key="2">
    <source>
        <dbReference type="ARBA" id="ARBA00009441"/>
    </source>
</evidence>
<dbReference type="OrthoDB" id="9806954at2"/>
<accession>A0A285NN47</accession>
<feature type="coiled-coil region" evidence="10">
    <location>
        <begin position="135"/>
        <end position="162"/>
    </location>
</feature>
<dbReference type="GO" id="GO:0009432">
    <property type="term" value="P:SOS response"/>
    <property type="evidence" value="ECO:0007669"/>
    <property type="project" value="TreeGrafter"/>
</dbReference>
<evidence type="ECO:0000256" key="6">
    <source>
        <dbReference type="ARBA" id="ARBA00022840"/>
    </source>
</evidence>
<dbReference type="RefSeq" id="WP_097000630.1">
    <property type="nucleotide sequence ID" value="NZ_OBEI01000006.1"/>
</dbReference>
<comment type="function">
    <text evidence="1 9">May be involved in recombinational repair of damaged DNA.</text>
</comment>
<sequence length="530" mass="61310">MLSKIRIEKFLYLKDVDIDLDRGLNVFTGETGVGKSLIVDAVSFVLGKKGKFSEGDYVELVFEDVENGYSEDGVLILAREIKNGKNIYYINGRRATLTALKEASEGLLTIHGQNQQQKLFEREKHREILDTYAGIGNLLEEYRELYRKYRELEKQEEYLKNQQSNRLREIDILNFQLNELEEASIKEGEKEYLEEKYRYLTNISRIKEAVYRSEQILFEEEGSVNEKLSLVIKELEKISDFSEEIKNVIQSLEEAKAIIDDASYSLNKVEVDFEQSEIQEIEERLNLINRLEIKYNTDEKGLITLKNQFKERLEYLKNLEFELPKIEKEKRNVYKKLLELAEKISLIRKEKAKELEKSLKTHLEELALNEAKFVVEITDTEIGKHGKDDVLFLFSANKGFDPMPVEEVASGGEVSRLSLSIKLVAGSDVDCMIFDEVDSGIGGKTALFMAKKLKKLSEKYQVILITHLPQIAVYGDKHFYIEKQHTSDYTFASIKQLETEERIKEIARMLSGKTDRQTVQLAKQLLQSAE</sequence>
<dbReference type="CDD" id="cd03241">
    <property type="entry name" value="ABC_RecN"/>
    <property type="match status" value="1"/>
</dbReference>
<dbReference type="SUPFAM" id="SSF52540">
    <property type="entry name" value="P-loop containing nucleoside triphosphate hydrolases"/>
    <property type="match status" value="1"/>
</dbReference>
<dbReference type="EMBL" id="OBEI01000006">
    <property type="protein sequence ID" value="SNZ09051.1"/>
    <property type="molecule type" value="Genomic_DNA"/>
</dbReference>
<dbReference type="Pfam" id="PF02463">
    <property type="entry name" value="SMC_N"/>
    <property type="match status" value="1"/>
</dbReference>
<dbReference type="AlphaFoldDB" id="A0A285NN47"/>
<comment type="similarity">
    <text evidence="2 9">Belongs to the RecN family.</text>
</comment>
<dbReference type="Proteomes" id="UP000219036">
    <property type="component" value="Unassembled WGS sequence"/>
</dbReference>
<evidence type="ECO:0000256" key="5">
    <source>
        <dbReference type="ARBA" id="ARBA00022763"/>
    </source>
</evidence>
<feature type="domain" description="RecF/RecN/SMC N-terminal" evidence="11">
    <location>
        <begin position="1"/>
        <end position="484"/>
    </location>
</feature>
<dbReference type="GO" id="GO:0006281">
    <property type="term" value="P:DNA repair"/>
    <property type="evidence" value="ECO:0007669"/>
    <property type="project" value="UniProtKB-KW"/>
</dbReference>
<evidence type="ECO:0000256" key="8">
    <source>
        <dbReference type="ARBA" id="ARBA00033408"/>
    </source>
</evidence>
<proteinExistence type="inferred from homology"/>
<evidence type="ECO:0000259" key="11">
    <source>
        <dbReference type="Pfam" id="PF02463"/>
    </source>
</evidence>
<keyword evidence="7 9" id="KW-0234">DNA repair</keyword>
<feature type="coiled-coil region" evidence="10">
    <location>
        <begin position="238"/>
        <end position="291"/>
    </location>
</feature>
<evidence type="ECO:0000256" key="3">
    <source>
        <dbReference type="ARBA" id="ARBA00021315"/>
    </source>
</evidence>
<evidence type="ECO:0000256" key="1">
    <source>
        <dbReference type="ARBA" id="ARBA00003618"/>
    </source>
</evidence>
<dbReference type="GO" id="GO:0043590">
    <property type="term" value="C:bacterial nucleoid"/>
    <property type="evidence" value="ECO:0007669"/>
    <property type="project" value="TreeGrafter"/>
</dbReference>
<dbReference type="PANTHER" id="PTHR11059:SF0">
    <property type="entry name" value="DNA REPAIR PROTEIN RECN"/>
    <property type="match status" value="1"/>
</dbReference>
<evidence type="ECO:0000256" key="4">
    <source>
        <dbReference type="ARBA" id="ARBA00022741"/>
    </source>
</evidence>
<keyword evidence="10" id="KW-0175">Coiled coil</keyword>
<evidence type="ECO:0000256" key="7">
    <source>
        <dbReference type="ARBA" id="ARBA00023204"/>
    </source>
</evidence>
<evidence type="ECO:0000313" key="13">
    <source>
        <dbReference type="Proteomes" id="UP000219036"/>
    </source>
</evidence>
<dbReference type="NCBIfam" id="TIGR00634">
    <property type="entry name" value="recN"/>
    <property type="match status" value="1"/>
</dbReference>
<keyword evidence="13" id="KW-1185">Reference proteome</keyword>
<name>A0A285NN47_9AQUI</name>
<protein>
    <recommendedName>
        <fullName evidence="3 9">DNA repair protein RecN</fullName>
    </recommendedName>
    <alternativeName>
        <fullName evidence="8 9">Recombination protein N</fullName>
    </alternativeName>
</protein>
<dbReference type="GO" id="GO:0005524">
    <property type="term" value="F:ATP binding"/>
    <property type="evidence" value="ECO:0007669"/>
    <property type="project" value="UniProtKB-KW"/>
</dbReference>
<dbReference type="PANTHER" id="PTHR11059">
    <property type="entry name" value="DNA REPAIR PROTEIN RECN"/>
    <property type="match status" value="1"/>
</dbReference>
<evidence type="ECO:0000313" key="12">
    <source>
        <dbReference type="EMBL" id="SNZ09051.1"/>
    </source>
</evidence>
<dbReference type="InterPro" id="IPR003395">
    <property type="entry name" value="RecF/RecN/SMC_N"/>
</dbReference>
<keyword evidence="5 9" id="KW-0227">DNA damage</keyword>
<organism evidence="12 13">
    <name type="scientific">Persephonella hydrogeniphila</name>
    <dbReference type="NCBI Taxonomy" id="198703"/>
    <lineage>
        <taxon>Bacteria</taxon>
        <taxon>Pseudomonadati</taxon>
        <taxon>Aquificota</taxon>
        <taxon>Aquificia</taxon>
        <taxon>Aquificales</taxon>
        <taxon>Hydrogenothermaceae</taxon>
        <taxon>Persephonella</taxon>
    </lineage>
</organism>
<dbReference type="GO" id="GO:0006310">
    <property type="term" value="P:DNA recombination"/>
    <property type="evidence" value="ECO:0007669"/>
    <property type="project" value="InterPro"/>
</dbReference>
<keyword evidence="4" id="KW-0547">Nucleotide-binding</keyword>
<evidence type="ECO:0000256" key="10">
    <source>
        <dbReference type="SAM" id="Coils"/>
    </source>
</evidence>
<keyword evidence="6" id="KW-0067">ATP-binding</keyword>
<reference evidence="13" key="1">
    <citation type="submission" date="2017-09" db="EMBL/GenBank/DDBJ databases">
        <authorList>
            <person name="Varghese N."/>
            <person name="Submissions S."/>
        </authorList>
    </citation>
    <scope>NUCLEOTIDE SEQUENCE [LARGE SCALE GENOMIC DNA]</scope>
    <source>
        <strain evidence="13">DSM 15103</strain>
    </source>
</reference>
<dbReference type="PIRSF" id="PIRSF003128">
    <property type="entry name" value="RecN"/>
    <property type="match status" value="1"/>
</dbReference>
<dbReference type="InterPro" id="IPR004604">
    <property type="entry name" value="DNA_recomb/repair_RecN"/>
</dbReference>
<dbReference type="InterPro" id="IPR027417">
    <property type="entry name" value="P-loop_NTPase"/>
</dbReference>